<dbReference type="GO" id="GO:0005737">
    <property type="term" value="C:cytoplasm"/>
    <property type="evidence" value="ECO:0007669"/>
    <property type="project" value="UniProtKB-SubCell"/>
</dbReference>
<evidence type="ECO:0000313" key="8">
    <source>
        <dbReference type="EMBL" id="QMW23049.1"/>
    </source>
</evidence>
<evidence type="ECO:0000259" key="7">
    <source>
        <dbReference type="Pfam" id="PF01171"/>
    </source>
</evidence>
<dbReference type="AlphaFoldDB" id="A0A7G5II57"/>
<protein>
    <recommendedName>
        <fullName evidence="6">tRNA(Ile)-lysidine synthase</fullName>
        <ecNumber evidence="6">6.3.4.19</ecNumber>
    </recommendedName>
    <alternativeName>
        <fullName evidence="6">tRNA(Ile)-2-lysyl-cytidine synthase</fullName>
    </alternativeName>
    <alternativeName>
        <fullName evidence="6">tRNA(Ile)-lysidine synthetase</fullName>
    </alternativeName>
</protein>
<feature type="domain" description="tRNA(Ile)-lysidine/2-thiocytidine synthase N-terminal" evidence="7">
    <location>
        <begin position="20"/>
        <end position="195"/>
    </location>
</feature>
<organism evidence="8 9">
    <name type="scientific">Sandaracinobacteroides saxicola</name>
    <dbReference type="NCBI Taxonomy" id="2759707"/>
    <lineage>
        <taxon>Bacteria</taxon>
        <taxon>Pseudomonadati</taxon>
        <taxon>Pseudomonadota</taxon>
        <taxon>Alphaproteobacteria</taxon>
        <taxon>Sphingomonadales</taxon>
        <taxon>Sphingosinicellaceae</taxon>
        <taxon>Sandaracinobacteroides</taxon>
    </lineage>
</organism>
<keyword evidence="9" id="KW-1185">Reference proteome</keyword>
<sequence length="310" mass="32740">MEALTGALAAGVGEAAAPFALAVSGGPDSLAMLALARAAWEPEALLALTVDHALRAEGAAEAAAVGMLCRRLGIGHRTLRWEGPKPAAGVQAAARAARYALMRDACVAAGVRWLLTAHTADDAAETLLMRLNRGAGVRGLGGIRARRDLGDGVTLLRPLLGVRRADLHAALPPDWPVVSDPSNEDARFTRTAVRRLLAGAGWLDAARLADSAAHLRAAEEALGWMAEQAWRGRVERREGTALLDVAGLPEELARRLLLRALGEPEPRGPDLARLMARLAAGGQGTLGARQVRVARDGRWRVRRVEMPSNG</sequence>
<evidence type="ECO:0000256" key="4">
    <source>
        <dbReference type="ARBA" id="ARBA00022840"/>
    </source>
</evidence>
<dbReference type="PANTHER" id="PTHR43033">
    <property type="entry name" value="TRNA(ILE)-LYSIDINE SYNTHASE-RELATED"/>
    <property type="match status" value="1"/>
</dbReference>
<gene>
    <name evidence="6 8" type="primary">tilS</name>
    <name evidence="8" type="ORF">H3309_00590</name>
</gene>
<evidence type="ECO:0000256" key="1">
    <source>
        <dbReference type="ARBA" id="ARBA00022598"/>
    </source>
</evidence>
<dbReference type="GO" id="GO:0005524">
    <property type="term" value="F:ATP binding"/>
    <property type="evidence" value="ECO:0007669"/>
    <property type="project" value="UniProtKB-UniRule"/>
</dbReference>
<reference evidence="8 9" key="1">
    <citation type="submission" date="2020-07" db="EMBL/GenBank/DDBJ databases">
        <title>Complete genome sequence for Sandaracinobacter sp. M6.</title>
        <authorList>
            <person name="Tang Y."/>
            <person name="Liu Q."/>
            <person name="Guo Z."/>
            <person name="Lei P."/>
            <person name="Huang B."/>
        </authorList>
    </citation>
    <scope>NUCLEOTIDE SEQUENCE [LARGE SCALE GENOMIC DNA]</scope>
    <source>
        <strain evidence="8 9">M6</strain>
    </source>
</reference>
<keyword evidence="2 6" id="KW-0819">tRNA processing</keyword>
<dbReference type="EMBL" id="CP059851">
    <property type="protein sequence ID" value="QMW23049.1"/>
    <property type="molecule type" value="Genomic_DNA"/>
</dbReference>
<comment type="domain">
    <text evidence="6">The N-terminal region contains the highly conserved SGGXDS motif, predicted to be a P-loop motif involved in ATP binding.</text>
</comment>
<evidence type="ECO:0000256" key="6">
    <source>
        <dbReference type="HAMAP-Rule" id="MF_01161"/>
    </source>
</evidence>
<keyword evidence="4 6" id="KW-0067">ATP-binding</keyword>
<dbReference type="InterPro" id="IPR012094">
    <property type="entry name" value="tRNA_Ile_lys_synt"/>
</dbReference>
<dbReference type="InterPro" id="IPR012795">
    <property type="entry name" value="tRNA_Ile_lys_synt_N"/>
</dbReference>
<keyword evidence="6" id="KW-0963">Cytoplasm</keyword>
<dbReference type="InterPro" id="IPR011063">
    <property type="entry name" value="TilS/TtcA_N"/>
</dbReference>
<evidence type="ECO:0000313" key="9">
    <source>
        <dbReference type="Proteomes" id="UP000515292"/>
    </source>
</evidence>
<dbReference type="Gene3D" id="3.40.50.620">
    <property type="entry name" value="HUPs"/>
    <property type="match status" value="1"/>
</dbReference>
<dbReference type="HAMAP" id="MF_01161">
    <property type="entry name" value="tRNA_Ile_lys_synt"/>
    <property type="match status" value="1"/>
</dbReference>
<keyword evidence="1 6" id="KW-0436">Ligase</keyword>
<comment type="similarity">
    <text evidence="6">Belongs to the tRNA(Ile)-lysidine synthase family.</text>
</comment>
<dbReference type="Pfam" id="PF01171">
    <property type="entry name" value="ATP_bind_3"/>
    <property type="match status" value="1"/>
</dbReference>
<proteinExistence type="inferred from homology"/>
<comment type="function">
    <text evidence="6">Ligates lysine onto the cytidine present at position 34 of the AUA codon-specific tRNA(Ile) that contains the anticodon CAU, in an ATP-dependent manner. Cytidine is converted to lysidine, thus changing the amino acid specificity of the tRNA from methionine to isoleucine.</text>
</comment>
<evidence type="ECO:0000256" key="5">
    <source>
        <dbReference type="ARBA" id="ARBA00048539"/>
    </source>
</evidence>
<dbReference type="CDD" id="cd01992">
    <property type="entry name" value="TilS_N"/>
    <property type="match status" value="1"/>
</dbReference>
<feature type="binding site" evidence="6">
    <location>
        <begin position="24"/>
        <end position="29"/>
    </location>
    <ligand>
        <name>ATP</name>
        <dbReference type="ChEBI" id="CHEBI:30616"/>
    </ligand>
</feature>
<dbReference type="NCBIfam" id="TIGR02432">
    <property type="entry name" value="lysidine_TilS_N"/>
    <property type="match status" value="1"/>
</dbReference>
<dbReference type="InterPro" id="IPR014729">
    <property type="entry name" value="Rossmann-like_a/b/a_fold"/>
</dbReference>
<evidence type="ECO:0000256" key="2">
    <source>
        <dbReference type="ARBA" id="ARBA00022694"/>
    </source>
</evidence>
<dbReference type="EC" id="6.3.4.19" evidence="6"/>
<accession>A0A7G5II57</accession>
<dbReference type="KEGG" id="sand:H3309_00590"/>
<comment type="subcellular location">
    <subcellularLocation>
        <location evidence="6">Cytoplasm</location>
    </subcellularLocation>
</comment>
<evidence type="ECO:0000256" key="3">
    <source>
        <dbReference type="ARBA" id="ARBA00022741"/>
    </source>
</evidence>
<dbReference type="RefSeq" id="WP_182296519.1">
    <property type="nucleotide sequence ID" value="NZ_CP059851.1"/>
</dbReference>
<dbReference type="SUPFAM" id="SSF52402">
    <property type="entry name" value="Adenine nucleotide alpha hydrolases-like"/>
    <property type="match status" value="1"/>
</dbReference>
<dbReference type="Proteomes" id="UP000515292">
    <property type="component" value="Chromosome"/>
</dbReference>
<dbReference type="PANTHER" id="PTHR43033:SF1">
    <property type="entry name" value="TRNA(ILE)-LYSIDINE SYNTHASE-RELATED"/>
    <property type="match status" value="1"/>
</dbReference>
<keyword evidence="3 6" id="KW-0547">Nucleotide-binding</keyword>
<dbReference type="GO" id="GO:0006400">
    <property type="term" value="P:tRNA modification"/>
    <property type="evidence" value="ECO:0007669"/>
    <property type="project" value="UniProtKB-UniRule"/>
</dbReference>
<comment type="catalytic activity">
    <reaction evidence="5 6">
        <text>cytidine(34) in tRNA(Ile2) + L-lysine + ATP = lysidine(34) in tRNA(Ile2) + AMP + diphosphate + H(+)</text>
        <dbReference type="Rhea" id="RHEA:43744"/>
        <dbReference type="Rhea" id="RHEA-COMP:10625"/>
        <dbReference type="Rhea" id="RHEA-COMP:10670"/>
        <dbReference type="ChEBI" id="CHEBI:15378"/>
        <dbReference type="ChEBI" id="CHEBI:30616"/>
        <dbReference type="ChEBI" id="CHEBI:32551"/>
        <dbReference type="ChEBI" id="CHEBI:33019"/>
        <dbReference type="ChEBI" id="CHEBI:82748"/>
        <dbReference type="ChEBI" id="CHEBI:83665"/>
        <dbReference type="ChEBI" id="CHEBI:456215"/>
        <dbReference type="EC" id="6.3.4.19"/>
    </reaction>
</comment>
<dbReference type="GO" id="GO:0032267">
    <property type="term" value="F:tRNA(Ile)-lysidine synthase activity"/>
    <property type="evidence" value="ECO:0007669"/>
    <property type="project" value="UniProtKB-EC"/>
</dbReference>
<name>A0A7G5II57_9SPHN</name>